<sequence length="166" mass="18091">MVKQIRVLIGLSAFTAAMSFFSYAIAQTIEQIVEIGQATPAPTRPVSNNFQGRGIAQGSAFTRGRNANVVLTLDRDNFSFELAEPPGTRARVQYRGAIIRRTNTNNANGFTLDGRVRSYSSSANLRVLSNTTGTCRIEVFDARVISSTCRAATNDSSTQFLGLEQF</sequence>
<dbReference type="EMBL" id="DSRD01000034">
    <property type="protein sequence ID" value="HGW92759.1"/>
    <property type="molecule type" value="Genomic_DNA"/>
</dbReference>
<accession>A0A832GZ87</accession>
<dbReference type="AlphaFoldDB" id="A0A832GZ87"/>
<gene>
    <name evidence="2" type="ORF">ENR47_00540</name>
</gene>
<name>A0A832GZ87_9CYAN</name>
<reference evidence="2" key="1">
    <citation type="journal article" date="2020" name="mSystems">
        <title>Genome- and Community-Level Interaction Insights into Carbon Utilization and Element Cycling Functions of Hydrothermarchaeota in Hydrothermal Sediment.</title>
        <authorList>
            <person name="Zhou Z."/>
            <person name="Liu Y."/>
            <person name="Xu W."/>
            <person name="Pan J."/>
            <person name="Luo Z.H."/>
            <person name="Li M."/>
        </authorList>
    </citation>
    <scope>NUCLEOTIDE SEQUENCE [LARGE SCALE GENOMIC DNA]</scope>
    <source>
        <strain evidence="2">SpSt-402</strain>
    </source>
</reference>
<organism evidence="2">
    <name type="scientific">Oscillatoriales cyanobacterium SpSt-402</name>
    <dbReference type="NCBI Taxonomy" id="2282168"/>
    <lineage>
        <taxon>Bacteria</taxon>
        <taxon>Bacillati</taxon>
        <taxon>Cyanobacteriota</taxon>
        <taxon>Cyanophyceae</taxon>
        <taxon>Oscillatoriophycideae</taxon>
        <taxon>Oscillatoriales</taxon>
    </lineage>
</organism>
<evidence type="ECO:0000313" key="2">
    <source>
        <dbReference type="EMBL" id="HGW92759.1"/>
    </source>
</evidence>
<proteinExistence type="predicted"/>
<comment type="caution">
    <text evidence="2">The sequence shown here is derived from an EMBL/GenBank/DDBJ whole genome shotgun (WGS) entry which is preliminary data.</text>
</comment>
<protein>
    <submittedName>
        <fullName evidence="2">Uncharacterized protein</fullName>
    </submittedName>
</protein>
<keyword evidence="1" id="KW-0732">Signal</keyword>
<feature type="chain" id="PRO_5032344040" evidence="1">
    <location>
        <begin position="27"/>
        <end position="166"/>
    </location>
</feature>
<feature type="signal peptide" evidence="1">
    <location>
        <begin position="1"/>
        <end position="26"/>
    </location>
</feature>
<evidence type="ECO:0000256" key="1">
    <source>
        <dbReference type="SAM" id="SignalP"/>
    </source>
</evidence>